<dbReference type="GO" id="GO:0022857">
    <property type="term" value="F:transmembrane transporter activity"/>
    <property type="evidence" value="ECO:0007669"/>
    <property type="project" value="TreeGrafter"/>
</dbReference>
<dbReference type="Gene3D" id="3.40.50.300">
    <property type="entry name" value="P-loop containing nucleotide triphosphate hydrolases"/>
    <property type="match status" value="1"/>
</dbReference>
<keyword evidence="3" id="KW-0547">Nucleotide-binding</keyword>
<dbReference type="SMART" id="SM00382">
    <property type="entry name" value="AAA"/>
    <property type="match status" value="1"/>
</dbReference>
<dbReference type="FunFam" id="3.40.50.300:FF:000032">
    <property type="entry name" value="Export ABC transporter ATP-binding protein"/>
    <property type="match status" value="1"/>
</dbReference>
<dbReference type="InterPro" id="IPR003593">
    <property type="entry name" value="AAA+_ATPase"/>
</dbReference>
<dbReference type="PANTHER" id="PTHR24220">
    <property type="entry name" value="IMPORT ATP-BINDING PROTEIN"/>
    <property type="match status" value="1"/>
</dbReference>
<dbReference type="EMBL" id="RCVZ01000003">
    <property type="protein sequence ID" value="RLQ96884.1"/>
    <property type="molecule type" value="Genomic_DNA"/>
</dbReference>
<gene>
    <name evidence="6" type="ORF">D9X91_05955</name>
</gene>
<dbReference type="AlphaFoldDB" id="A0A3L7K3J3"/>
<keyword evidence="2" id="KW-0813">Transport</keyword>
<dbReference type="PROSITE" id="PS50893">
    <property type="entry name" value="ABC_TRANSPORTER_2"/>
    <property type="match status" value="1"/>
</dbReference>
<name>A0A3L7K3J3_9BACI</name>
<dbReference type="SUPFAM" id="SSF52540">
    <property type="entry name" value="P-loop containing nucleoside triphosphate hydrolases"/>
    <property type="match status" value="1"/>
</dbReference>
<dbReference type="InterPro" id="IPR017911">
    <property type="entry name" value="MacB-like_ATP-bd"/>
</dbReference>
<evidence type="ECO:0000256" key="2">
    <source>
        <dbReference type="ARBA" id="ARBA00022448"/>
    </source>
</evidence>
<dbReference type="PANTHER" id="PTHR24220:SF86">
    <property type="entry name" value="ABC TRANSPORTER ABCH.1"/>
    <property type="match status" value="1"/>
</dbReference>
<proteinExistence type="inferred from homology"/>
<dbReference type="Pfam" id="PF00005">
    <property type="entry name" value="ABC_tran"/>
    <property type="match status" value="1"/>
</dbReference>
<comment type="caution">
    <text evidence="6">The sequence shown here is derived from an EMBL/GenBank/DDBJ whole genome shotgun (WGS) entry which is preliminary data.</text>
</comment>
<dbReference type="OrthoDB" id="9791546at2"/>
<keyword evidence="7" id="KW-1185">Reference proteome</keyword>
<protein>
    <submittedName>
        <fullName evidence="6">ABC transporter ATP-binding protein</fullName>
    </submittedName>
</protein>
<reference evidence="6 7" key="1">
    <citation type="submission" date="2018-10" db="EMBL/GenBank/DDBJ databases">
        <title>Falsibacillus sp. genome draft.</title>
        <authorList>
            <person name="Shi S."/>
        </authorList>
    </citation>
    <scope>NUCLEOTIDE SEQUENCE [LARGE SCALE GENOMIC DNA]</scope>
    <source>
        <strain evidence="6 7">GY 10110</strain>
    </source>
</reference>
<dbReference type="CDD" id="cd03255">
    <property type="entry name" value="ABC_MJ0796_LolCDE_FtsE"/>
    <property type="match status" value="1"/>
</dbReference>
<evidence type="ECO:0000313" key="6">
    <source>
        <dbReference type="EMBL" id="RLQ96884.1"/>
    </source>
</evidence>
<evidence type="ECO:0000313" key="7">
    <source>
        <dbReference type="Proteomes" id="UP000276770"/>
    </source>
</evidence>
<comment type="similarity">
    <text evidence="1">Belongs to the ABC transporter superfamily.</text>
</comment>
<keyword evidence="4 6" id="KW-0067">ATP-binding</keyword>
<sequence length="244" mass="27146">MGGHSIKIELDVFGRRKKMIQIENITKIFPNGEQQDYALNQVNFEILEGEFVGIVGKSGSGKSTLLNILSGIDAPSAGSVIINGTDISRLSSRKLAKWRNREIGIVFQSFHLLPTLTLVENVMLPMEFSKFRKKKRQRALKLLEDVGLLRKADFFPDSVSGGEKQRTAIARALANNPPLILADEPTGNLDSETAKEIFTLFEQLVTQGKTMVMVTHDQDLSNKVDRTLLVKDGQVREARKLGIL</sequence>
<dbReference type="GO" id="GO:0016887">
    <property type="term" value="F:ATP hydrolysis activity"/>
    <property type="evidence" value="ECO:0007669"/>
    <property type="project" value="InterPro"/>
</dbReference>
<dbReference type="InterPro" id="IPR027417">
    <property type="entry name" value="P-loop_NTPase"/>
</dbReference>
<dbReference type="Proteomes" id="UP000276770">
    <property type="component" value="Unassembled WGS sequence"/>
</dbReference>
<evidence type="ECO:0000256" key="4">
    <source>
        <dbReference type="ARBA" id="ARBA00022840"/>
    </source>
</evidence>
<evidence type="ECO:0000259" key="5">
    <source>
        <dbReference type="PROSITE" id="PS50893"/>
    </source>
</evidence>
<dbReference type="InterPro" id="IPR015854">
    <property type="entry name" value="ABC_transpr_LolD-like"/>
</dbReference>
<dbReference type="GO" id="GO:0005524">
    <property type="term" value="F:ATP binding"/>
    <property type="evidence" value="ECO:0007669"/>
    <property type="project" value="UniProtKB-KW"/>
</dbReference>
<evidence type="ECO:0000256" key="1">
    <source>
        <dbReference type="ARBA" id="ARBA00005417"/>
    </source>
</evidence>
<dbReference type="GO" id="GO:0098796">
    <property type="term" value="C:membrane protein complex"/>
    <property type="evidence" value="ECO:0007669"/>
    <property type="project" value="UniProtKB-ARBA"/>
</dbReference>
<evidence type="ECO:0000256" key="3">
    <source>
        <dbReference type="ARBA" id="ARBA00022741"/>
    </source>
</evidence>
<dbReference type="InterPro" id="IPR003439">
    <property type="entry name" value="ABC_transporter-like_ATP-bd"/>
</dbReference>
<dbReference type="GO" id="GO:0005886">
    <property type="term" value="C:plasma membrane"/>
    <property type="evidence" value="ECO:0007669"/>
    <property type="project" value="TreeGrafter"/>
</dbReference>
<feature type="domain" description="ABC transporter" evidence="5">
    <location>
        <begin position="20"/>
        <end position="244"/>
    </location>
</feature>
<organism evidence="6 7">
    <name type="scientific">Falsibacillus albus</name>
    <dbReference type="NCBI Taxonomy" id="2478915"/>
    <lineage>
        <taxon>Bacteria</taxon>
        <taxon>Bacillati</taxon>
        <taxon>Bacillota</taxon>
        <taxon>Bacilli</taxon>
        <taxon>Bacillales</taxon>
        <taxon>Bacillaceae</taxon>
        <taxon>Falsibacillus</taxon>
    </lineage>
</organism>
<accession>A0A3L7K3J3</accession>